<dbReference type="InterPro" id="IPR014043">
    <property type="entry name" value="Acyl_transferase_dom"/>
</dbReference>
<dbReference type="PROSITE" id="PS00606">
    <property type="entry name" value="KS3_1"/>
    <property type="match status" value="1"/>
</dbReference>
<dbReference type="InterPro" id="IPR013565">
    <property type="entry name" value="Fas1/AflB-like_central"/>
</dbReference>
<dbReference type="InterPro" id="IPR018201">
    <property type="entry name" value="Ketoacyl_synth_AS"/>
</dbReference>
<evidence type="ECO:0000313" key="11">
    <source>
        <dbReference type="Proteomes" id="UP001247542"/>
    </source>
</evidence>
<feature type="compositionally biased region" description="Polar residues" evidence="8">
    <location>
        <begin position="2533"/>
        <end position="2545"/>
    </location>
</feature>
<dbReference type="CDD" id="cd00828">
    <property type="entry name" value="elong_cond_enzymes"/>
    <property type="match status" value="1"/>
</dbReference>
<feature type="compositionally biased region" description="Polar residues" evidence="8">
    <location>
        <begin position="1902"/>
        <end position="1914"/>
    </location>
</feature>
<dbReference type="Pfam" id="PF01575">
    <property type="entry name" value="MaoC_dehydratas"/>
    <property type="match status" value="1"/>
</dbReference>
<dbReference type="SUPFAM" id="SSF54637">
    <property type="entry name" value="Thioesterase/thiol ester dehydrase-isomerase"/>
    <property type="match status" value="1"/>
</dbReference>
<feature type="region of interest" description="Disordered" evidence="8">
    <location>
        <begin position="2533"/>
        <end position="2554"/>
    </location>
</feature>
<keyword evidence="6" id="KW-0521">NADP</keyword>
<dbReference type="Gene3D" id="3.40.47.10">
    <property type="match status" value="1"/>
</dbReference>
<dbReference type="Pfam" id="PF18094">
    <property type="entry name" value="DNA_pol_B_N"/>
    <property type="match status" value="1"/>
</dbReference>
<evidence type="ECO:0000256" key="8">
    <source>
        <dbReference type="SAM" id="MobiDB-lite"/>
    </source>
</evidence>
<dbReference type="InterPro" id="IPR029069">
    <property type="entry name" value="HotDog_dom_sf"/>
</dbReference>
<dbReference type="InterPro" id="IPR047224">
    <property type="entry name" value="FAS_alpha_su_C"/>
</dbReference>
<dbReference type="InterPro" id="IPR003965">
    <property type="entry name" value="Fatty_acid_synthase"/>
</dbReference>
<feature type="compositionally biased region" description="Low complexity" evidence="8">
    <location>
        <begin position="1815"/>
        <end position="1854"/>
    </location>
</feature>
<dbReference type="Gene3D" id="6.10.140.1400">
    <property type="match status" value="1"/>
</dbReference>
<comment type="caution">
    <text evidence="10">The sequence shown here is derived from an EMBL/GenBank/DDBJ whole genome shotgun (WGS) entry which is preliminary data.</text>
</comment>
<dbReference type="Gene3D" id="3.20.20.70">
    <property type="entry name" value="Aldolase class I"/>
    <property type="match status" value="1"/>
</dbReference>
<reference evidence="10 11" key="1">
    <citation type="submission" date="2023-06" db="EMBL/GenBank/DDBJ databases">
        <title>Draft genome sequence of Gleimia hominis type strain CCUG 57540T.</title>
        <authorList>
            <person name="Salva-Serra F."/>
            <person name="Cardew S."/>
            <person name="Jensie Markopoulos S."/>
            <person name="Ohlen M."/>
            <person name="Inganas E."/>
            <person name="Svensson-Stadler L."/>
            <person name="Moore E.R.B."/>
        </authorList>
    </citation>
    <scope>NUCLEOTIDE SEQUENCE [LARGE SCALE GENOMIC DNA]</scope>
    <source>
        <strain evidence="10 11">CCUG 57540</strain>
    </source>
</reference>
<evidence type="ECO:0000259" key="9">
    <source>
        <dbReference type="PROSITE" id="PS52004"/>
    </source>
</evidence>
<evidence type="ECO:0000256" key="4">
    <source>
        <dbReference type="ARBA" id="ARBA00022679"/>
    </source>
</evidence>
<dbReference type="Gene3D" id="1.20.930.70">
    <property type="match status" value="1"/>
</dbReference>
<feature type="region of interest" description="Disordered" evidence="8">
    <location>
        <begin position="76"/>
        <end position="138"/>
    </location>
</feature>
<dbReference type="PANTHER" id="PTHR10982:SF21">
    <property type="entry name" value="FATTY ACID SYNTHASE SUBUNIT BETA"/>
    <property type="match status" value="1"/>
</dbReference>
<dbReference type="Gene3D" id="3.40.50.720">
    <property type="entry name" value="NAD(P)-binding Rossmann-like Domain"/>
    <property type="match status" value="1"/>
</dbReference>
<proteinExistence type="inferred from homology"/>
<dbReference type="InterPro" id="IPR014031">
    <property type="entry name" value="Ketoacyl_synth_C"/>
</dbReference>
<evidence type="ECO:0000256" key="5">
    <source>
        <dbReference type="ARBA" id="ARBA00022801"/>
    </source>
</evidence>
<dbReference type="InterPro" id="IPR002539">
    <property type="entry name" value="MaoC-like_dom"/>
</dbReference>
<dbReference type="PROSITE" id="PS52004">
    <property type="entry name" value="KS3_2"/>
    <property type="match status" value="1"/>
</dbReference>
<dbReference type="SUPFAM" id="SSF53901">
    <property type="entry name" value="Thiolase-like"/>
    <property type="match status" value="2"/>
</dbReference>
<dbReference type="SMART" id="SM00825">
    <property type="entry name" value="PKS_KS"/>
    <property type="match status" value="1"/>
</dbReference>
<dbReference type="Gene3D" id="3.90.25.70">
    <property type="match status" value="1"/>
</dbReference>
<keyword evidence="2" id="KW-0596">Phosphopantetheine</keyword>
<dbReference type="InterPro" id="IPR020841">
    <property type="entry name" value="PKS_Beta-ketoAc_synthase_dom"/>
</dbReference>
<comment type="similarity">
    <text evidence="1">Belongs to the enoyl-CoA hydratase/isomerase family.</text>
</comment>
<dbReference type="InterPro" id="IPR001227">
    <property type="entry name" value="Ac_transferase_dom_sf"/>
</dbReference>
<evidence type="ECO:0000256" key="6">
    <source>
        <dbReference type="ARBA" id="ARBA00022857"/>
    </source>
</evidence>
<dbReference type="InterPro" id="IPR016035">
    <property type="entry name" value="Acyl_Trfase/lysoPLipase"/>
</dbReference>
<feature type="domain" description="Ketosynthase family 3 (KS3)" evidence="9">
    <location>
        <begin position="2673"/>
        <end position="3125"/>
    </location>
</feature>
<dbReference type="EMBL" id="JASXSX010000001">
    <property type="protein sequence ID" value="MDT3766965.1"/>
    <property type="molecule type" value="Genomic_DNA"/>
</dbReference>
<protein>
    <submittedName>
        <fullName evidence="10">DUF1729 domain-containing protein</fullName>
    </submittedName>
</protein>
<dbReference type="InterPro" id="IPR013785">
    <property type="entry name" value="Aldolase_TIM"/>
</dbReference>
<dbReference type="PRINTS" id="PR01483">
    <property type="entry name" value="FASYNTHASE"/>
</dbReference>
<dbReference type="InterPro" id="IPR014030">
    <property type="entry name" value="Ketoacyl_synth_N"/>
</dbReference>
<dbReference type="InterPro" id="IPR016039">
    <property type="entry name" value="Thiolase-like"/>
</dbReference>
<dbReference type="InterPro" id="IPR050830">
    <property type="entry name" value="Fungal_FAS"/>
</dbReference>
<evidence type="ECO:0000256" key="3">
    <source>
        <dbReference type="ARBA" id="ARBA00022553"/>
    </source>
</evidence>
<evidence type="ECO:0000313" key="10">
    <source>
        <dbReference type="EMBL" id="MDT3766965.1"/>
    </source>
</evidence>
<dbReference type="PANTHER" id="PTHR10982">
    <property type="entry name" value="MALONYL COA-ACYL CARRIER PROTEIN TRANSACYLASE"/>
    <property type="match status" value="1"/>
</dbReference>
<dbReference type="SUPFAM" id="SSF51412">
    <property type="entry name" value="Inosine monophosphate dehydrogenase (IMPDH)"/>
    <property type="match status" value="1"/>
</dbReference>
<name>A0ABU3I9B7_9ACTO</name>
<dbReference type="Pfam" id="PF00109">
    <property type="entry name" value="ketoacyl-synt"/>
    <property type="match status" value="1"/>
</dbReference>
<feature type="compositionally biased region" description="Low complexity" evidence="8">
    <location>
        <begin position="119"/>
        <end position="137"/>
    </location>
</feature>
<feature type="region of interest" description="Disordered" evidence="8">
    <location>
        <begin position="1802"/>
        <end position="1919"/>
    </location>
</feature>
<sequence length="3207" mass="340662">MKSSFLADLTGDYALAFAGQGSAWYESLVRTLSMPQASTRVKSVFEQAEKRLAPLALPLLTAAPEAGARLKQILRTAPQAESEREPVGVDAGRKAAGVESERKSVGVEGQRKPAGADGGSKSSGAEGPGTPAGAEGSLAVDTDPAVSVPAILLANYGALLDLAGTSLDLCQTPPTQVVGHSQGLLGAQLARAFVQDDEEQIVQLVVLARLIGAAASQCTRQIGAVADGEHTPMLSLRGLTLEQIQALEVDERPQVAVVNGARAYVFSGRPAALQRLAKAAHALEDSLNTELAERKRGGSQAVVTADYLPVGAPFHSHLLDDALEQVLDWLGTLKNSQVSDADFERAKELSEAILTQQSDWPAQLRECTQAGAHYVLDLGPGPMLTRASTALLEGTGARMVDASTSTARTDLDTPGVVVEPAQTWEGYLPKKVTLPDGRVVLDTAFTRLTGRGPIMLPGMTPTTVHPQLVAAAANAGLWTEMAGGGQYSEEVFQRHKDGLIERLDEGRAAGFNAMFFDRYMWNLQFGVSKIVNKARQNGAPFDSVTIAAGIPEVEEARDLIKELQGDGFAYICFKPGTVEQINQVIDIARDNPQVPLIMQVEDGMAGGHHSWESLDDLLLATYGRTRETKNLVLTVGGGLGTPERAGDYLTGEWSKRYGRPLMPVDAVAIGTAAMATKEARTSPQVKEMLLKTKGIPEGTWVGREQAKGGVASGLSHLDADLYEVENSSARAARLIREVGTDPADIKRRRGELIDALAKTAKPYFGDLQEMTYAQWAQRLTDLAYPYEDWTWSDRVLDVFHRIEARLSEVDSGPVQTLFADEYAIANLPEALERLLERYPSAHTTGVSAKDAAWWPGLCRKHVKPMPFVPALDGDLARWWGTDTLWQSENPRFPADAVRIIPGPVSVAAIDRIDEPIGQMFTRYENAVAKRVSGQAPTVFSRRAAAADPVTFLRATTNIQWNGNLVTNPAWSMPQATEILEDEAGVSIRVNCDTSWDTGGQAPFHVEHIDIPVTFSPACATGAYPVVDMQRLSVGAYDLLAGAAGVGTTTITGDHIEALPSVETSPEAAEISPDAGRAEVDGAGHAKLNAAGRVEVNAAESDAGRVETNPGTPDFGQITGGFTFTRKLGLAHGAATGGALQAQLADFVPDALVGPCWPSTYAALGTAVKDGIPVIEGLVNAVHLDHTVRLTGRLPHEGASVVVKSRCASLTEASSGRVVRVENDLYDGQRHFAHLVERFAIRGRVTTSTPPPAAPAVNEDVQVQTTKRSFLRDARVKAPADMTAFANISGDFNPIHTSYAAAGLSGLQAPLVHGMWLSATAQHVISTPSVRSADSPALPGVVRSSTRTPMRITNWVYEMYGMVNLGDDVEITVERVGRGNGDMFVEATCRVDGAVVSIGRAQIAAPTTAYVYPGQGTQRPLMGMDKPNPIMRDVWTRADKFTREHLGFSIEAIVRDNPKAVVVRGERLKHPEGVLNLTQFTQVALVTLAYGQTRSLQADSALVPHSFYAGHSLGEYAALAAFARIFPLEQVIEIVYQRGCAMHNLVERDAAGRSNYRMGAFRPNQCGIAHEDVAEYARSIAQESGEFIEVVNFNLRGAQYGVAGTIAGLKALEEDASARAKALGGKRPFMFIPGLDVPFHSSELRAGVPAFREKLMELLPDEIDVDVLVGRYIPNLVARPFEVSKDFAQSILEVVPSTMVQEAVDNWAERSQHPGRLARTLLVELLAWQFTCPVRWIETQDLLLSPDKLAVQRVVEVGLASAPTLSGFAQKTLALPRYANADVEVLNVDRDEAKVLMEEVHTPPAGEGASADAEPENTPGTPAAETPGTPTSGERANAGTPAPETPGTPASAEAAKAGNTQNSTPSKPVSSPASNTVPASAASASGGDAGQASDAAPVPSGSAPGQASAPVSNAPGQAPDLPVDAAQAVRVLLALSNKITRAQIEDSDTVESLTNGVSSKRNQLLMDMAAELGVPTIEGAAEANIGDLMDVVNTAAGNYKAFGPVLEAAITARLRTLFGAAGLQPTRVGERIRDTWGLPASWEDQVNAQILLNTREGDSVRGGALASLPTEVDVAADADALIDAAVQEVAQENGVSVSLSSGSAGTDQMVDSAALSQLREELLGSSGVLATQARQLLTRLGVESPGGEPETDGSAAVLETLDRELGAGWLDTVAPAFDPRRAVLLDDRWATAREDLARLFSGQLEAVNACQFEGGGTSLADLANWYARQVPSSEKRLRTLFEEVAKSCCAKNMGPFKNEIALVTGAAPNSIAAQIVAVLLSGGATVVMTASRVSEARLAFAKKLYREHAAIGAKLWLVPANLASFADVDALVEWIGTEQTETVGATTNLIKPALLPSLFFPFAAPPVRGTMGGEPQEAARQMRLLVWSVERAISQLAALGSSTATDHRVHVVLPGSPNRGTFGGDGAYGEAKASFDAIVNKWSAESGWPQRVTIAHPRIGWVMGTSLMGGNDALVPAARAAGVHVFTPQEIADELMELVTPQAREKAKEKPLDRDLTGGLDTVPLDLAALAKQVRQNQGDTDSKSPQVPPTISALPSVKTPHLAQRLEWGKPKTKLADQVVIVGLGEVSTWGSRRTRMQAEAGADLDLTAAGVLEMAWMMGLVHWSNAPTPGWYDADENPVAEEDIYERYRDEVIARSGIRPLVDDSTIVDGGSDDVATVYLDQDQSFTVESRDQAQAYVQADPARTRVSFEEGTWRVTKLAGAAVRVPRRATLSRSVGGQIPTGFDPANWGIPANMLEALDRVAVWNLVTAVDAFISAGFSPAELLQAVHPAEVSSTQGTGIGGMESLRKVFLTRFLGEDRPQDILQEALPNVVAAHVMQSYVGGYGQMIHPVGACATAAVSIEEAVDKIKLGKSAFVVAGGIDDISVESLTGFGDMNATADSQQMYDKGISYRHFSRAGDRRRGGFLEAEGGGTVLVTRGDIAADLGLPVYGVVAHAQSYADGANTSIPAPGMGALAAGRGGVDSALARSLRGLAVDADDVAVVSKHDTSTNANDPNEAELHSRLCAALGRESGNPLYVISQKTLTGHAKGGAALFQVAGLCEVFASQQVPANRSLDCLDPQMRQFTPLVWLREPLDMGKRPVRASVLTSLGFGHVAALIALVHPSAFEAALAAECGADQADAWRARANARLREGRDRFEAAMCAGTPLYEAPKGRRLPDEDARNVEAAMLLNPSARLGEDGRYPR</sequence>
<dbReference type="Gene3D" id="3.10.129.10">
    <property type="entry name" value="Hotdog Thioesterase"/>
    <property type="match status" value="1"/>
</dbReference>
<keyword evidence="5" id="KW-0378">Hydrolase</keyword>
<evidence type="ECO:0000256" key="7">
    <source>
        <dbReference type="ARBA" id="ARBA00023002"/>
    </source>
</evidence>
<evidence type="ECO:0000256" key="2">
    <source>
        <dbReference type="ARBA" id="ARBA00022450"/>
    </source>
</evidence>
<dbReference type="Pfam" id="PF08354">
    <property type="entry name" value="Fas1-AflB-like_hel"/>
    <property type="match status" value="1"/>
</dbReference>
<dbReference type="RefSeq" id="WP_313272224.1">
    <property type="nucleotide sequence ID" value="NZ_JASXSX010000001.1"/>
</dbReference>
<keyword evidence="7" id="KW-0560">Oxidoreductase</keyword>
<dbReference type="Pfam" id="PF00698">
    <property type="entry name" value="Acyl_transf_1"/>
    <property type="match status" value="1"/>
</dbReference>
<dbReference type="SUPFAM" id="SSF52151">
    <property type="entry name" value="FabD/lysophospholipase-like"/>
    <property type="match status" value="2"/>
</dbReference>
<dbReference type="SUPFAM" id="SSF51735">
    <property type="entry name" value="NAD(P)-binding Rossmann-fold domains"/>
    <property type="match status" value="1"/>
</dbReference>
<feature type="compositionally biased region" description="Basic and acidic residues" evidence="8">
    <location>
        <begin position="99"/>
        <end position="111"/>
    </location>
</feature>
<dbReference type="Pfam" id="PF02801">
    <property type="entry name" value="Ketoacyl-synt_C"/>
    <property type="match status" value="1"/>
</dbReference>
<dbReference type="SMART" id="SM00827">
    <property type="entry name" value="PKS_AT"/>
    <property type="match status" value="1"/>
</dbReference>
<organism evidence="10 11">
    <name type="scientific">Gleimia hominis</name>
    <dbReference type="NCBI Taxonomy" id="595468"/>
    <lineage>
        <taxon>Bacteria</taxon>
        <taxon>Bacillati</taxon>
        <taxon>Actinomycetota</taxon>
        <taxon>Actinomycetes</taxon>
        <taxon>Actinomycetales</taxon>
        <taxon>Actinomycetaceae</taxon>
        <taxon>Gleimia</taxon>
    </lineage>
</organism>
<keyword evidence="4" id="KW-0808">Transferase</keyword>
<feature type="compositionally biased region" description="Low complexity" evidence="8">
    <location>
        <begin position="1878"/>
        <end position="1895"/>
    </location>
</feature>
<accession>A0ABU3I9B7</accession>
<dbReference type="InterPro" id="IPR036291">
    <property type="entry name" value="NAD(P)-bd_dom_sf"/>
</dbReference>
<gene>
    <name evidence="10" type="ORF">QS713_02655</name>
</gene>
<keyword evidence="11" id="KW-1185">Reference proteome</keyword>
<dbReference type="Proteomes" id="UP001247542">
    <property type="component" value="Unassembled WGS sequence"/>
</dbReference>
<evidence type="ECO:0000256" key="1">
    <source>
        <dbReference type="ARBA" id="ARBA00005254"/>
    </source>
</evidence>
<keyword evidence="3" id="KW-0597">Phosphoprotein</keyword>
<feature type="compositionally biased region" description="Basic and acidic residues" evidence="8">
    <location>
        <begin position="81"/>
        <end position="93"/>
    </location>
</feature>
<feature type="compositionally biased region" description="Polar residues" evidence="8">
    <location>
        <begin position="1857"/>
        <end position="1877"/>
    </location>
</feature>
<dbReference type="Gene3D" id="3.40.366.10">
    <property type="entry name" value="Malonyl-Coenzyme A Acyl Carrier Protein, domain 2"/>
    <property type="match status" value="3"/>
</dbReference>